<evidence type="ECO:0000313" key="3">
    <source>
        <dbReference type="Proteomes" id="UP000037069"/>
    </source>
</evidence>
<feature type="coiled-coil region" evidence="1">
    <location>
        <begin position="38"/>
        <end position="93"/>
    </location>
</feature>
<dbReference type="InterPro" id="IPR027267">
    <property type="entry name" value="AH/BAR_dom_sf"/>
</dbReference>
<accession>A0A0L0BUZ7</accession>
<keyword evidence="1" id="KW-0175">Coiled coil</keyword>
<dbReference type="AlphaFoldDB" id="A0A0L0BUZ7"/>
<keyword evidence="3" id="KW-1185">Reference proteome</keyword>
<reference evidence="2 3" key="1">
    <citation type="journal article" date="2015" name="Nat. Commun.">
        <title>Lucilia cuprina genome unlocks parasitic fly biology to underpin future interventions.</title>
        <authorList>
            <person name="Anstead C.A."/>
            <person name="Korhonen P.K."/>
            <person name="Young N.D."/>
            <person name="Hall R.S."/>
            <person name="Jex A.R."/>
            <person name="Murali S.C."/>
            <person name="Hughes D.S."/>
            <person name="Lee S.F."/>
            <person name="Perry T."/>
            <person name="Stroehlein A.J."/>
            <person name="Ansell B.R."/>
            <person name="Breugelmans B."/>
            <person name="Hofmann A."/>
            <person name="Qu J."/>
            <person name="Dugan S."/>
            <person name="Lee S.L."/>
            <person name="Chao H."/>
            <person name="Dinh H."/>
            <person name="Han Y."/>
            <person name="Doddapaneni H.V."/>
            <person name="Worley K.C."/>
            <person name="Muzny D.M."/>
            <person name="Ioannidis P."/>
            <person name="Waterhouse R.M."/>
            <person name="Zdobnov E.M."/>
            <person name="James P.J."/>
            <person name="Bagnall N.H."/>
            <person name="Kotze A.C."/>
            <person name="Gibbs R.A."/>
            <person name="Richards S."/>
            <person name="Batterham P."/>
            <person name="Gasser R.B."/>
        </authorList>
    </citation>
    <scope>NUCLEOTIDE SEQUENCE [LARGE SCALE GENOMIC DNA]</scope>
    <source>
        <strain evidence="2 3">LS</strain>
        <tissue evidence="2">Full body</tissue>
    </source>
</reference>
<dbReference type="OMA" id="NELMECM"/>
<dbReference type="SUPFAM" id="SSF103657">
    <property type="entry name" value="BAR/IMD domain-like"/>
    <property type="match status" value="1"/>
</dbReference>
<proteinExistence type="predicted"/>
<comment type="caution">
    <text evidence="2">The sequence shown here is derived from an EMBL/GenBank/DDBJ whole genome shotgun (WGS) entry which is preliminary data.</text>
</comment>
<evidence type="ECO:0000256" key="1">
    <source>
        <dbReference type="SAM" id="Coils"/>
    </source>
</evidence>
<gene>
    <name evidence="2" type="ORF">FF38_01284</name>
</gene>
<dbReference type="Proteomes" id="UP000037069">
    <property type="component" value="Unassembled WGS sequence"/>
</dbReference>
<name>A0A0L0BUZ7_LUCCU</name>
<protein>
    <recommendedName>
        <fullName evidence="4">Kinetochore protein Spc25</fullName>
    </recommendedName>
</protein>
<organism evidence="2 3">
    <name type="scientific">Lucilia cuprina</name>
    <name type="common">Green bottle fly</name>
    <name type="synonym">Australian sheep blowfly</name>
    <dbReference type="NCBI Taxonomy" id="7375"/>
    <lineage>
        <taxon>Eukaryota</taxon>
        <taxon>Metazoa</taxon>
        <taxon>Ecdysozoa</taxon>
        <taxon>Arthropoda</taxon>
        <taxon>Hexapoda</taxon>
        <taxon>Insecta</taxon>
        <taxon>Pterygota</taxon>
        <taxon>Neoptera</taxon>
        <taxon>Endopterygota</taxon>
        <taxon>Diptera</taxon>
        <taxon>Brachycera</taxon>
        <taxon>Muscomorpha</taxon>
        <taxon>Oestroidea</taxon>
        <taxon>Calliphoridae</taxon>
        <taxon>Luciliinae</taxon>
        <taxon>Lucilia</taxon>
    </lineage>
</organism>
<dbReference type="OrthoDB" id="8006210at2759"/>
<dbReference type="EMBL" id="JRES01001300">
    <property type="protein sequence ID" value="KNC23823.1"/>
    <property type="molecule type" value="Genomic_DNA"/>
</dbReference>
<evidence type="ECO:0008006" key="4">
    <source>
        <dbReference type="Google" id="ProtNLM"/>
    </source>
</evidence>
<evidence type="ECO:0000313" key="2">
    <source>
        <dbReference type="EMBL" id="KNC23823.1"/>
    </source>
</evidence>
<sequence>MSKYDFARRIKRIVHAECEITKVETKIAHKSAKYYEQMSSLKTTLAKQELELKKYRKEVDKLKRENDKLEKFKQNEEERLRLTIQNVEQMQCEYQQTLQQQIEQRRAALLQMDCIHSIKQATQTYINLNALPQLIQGVAICERESSSDWRPFRIDPSKHTLKEVQDLIWHDSDVDLVHREIWEKLILGDMLSDTSKNIESENDNATMVI</sequence>